<dbReference type="PANTHER" id="PTHR41710">
    <property type="entry name" value="GLYCOSYL TRANSFERASE, FAMILY 39"/>
    <property type="match status" value="1"/>
</dbReference>
<keyword evidence="1" id="KW-1133">Transmembrane helix</keyword>
<dbReference type="InterPro" id="IPR016950">
    <property type="entry name" value="Manno-Trfase_MA4085_prd"/>
</dbReference>
<feature type="transmembrane region" description="Helical" evidence="1">
    <location>
        <begin position="127"/>
        <end position="145"/>
    </location>
</feature>
<dbReference type="PIRSF" id="PIRSF030218">
    <property type="entry name" value="Mannosyltr_MA4085_prd"/>
    <property type="match status" value="1"/>
</dbReference>
<feature type="transmembrane region" description="Helical" evidence="1">
    <location>
        <begin position="394"/>
        <end position="412"/>
    </location>
</feature>
<reference evidence="3 4" key="1">
    <citation type="submission" date="2021-06" db="EMBL/GenBank/DDBJ databases">
        <title>New haloarchaea isolates fom saline soil.</title>
        <authorList>
            <person name="Duran-Viseras A."/>
            <person name="Sanchez-Porro C.S."/>
            <person name="Ventosa A."/>
        </authorList>
    </citation>
    <scope>NUCLEOTIDE SEQUENCE [LARGE SCALE GENOMIC DNA]</scope>
    <source>
        <strain evidence="3 4">JCM 183640</strain>
    </source>
</reference>
<keyword evidence="1" id="KW-0812">Transmembrane</keyword>
<keyword evidence="4" id="KW-1185">Reference proteome</keyword>
<evidence type="ECO:0000313" key="3">
    <source>
        <dbReference type="EMBL" id="MBV0924625.1"/>
    </source>
</evidence>
<evidence type="ECO:0000259" key="2">
    <source>
        <dbReference type="Pfam" id="PF13231"/>
    </source>
</evidence>
<feature type="transmembrane region" description="Helical" evidence="1">
    <location>
        <begin position="361"/>
        <end position="382"/>
    </location>
</feature>
<feature type="transmembrane region" description="Helical" evidence="1">
    <location>
        <begin position="269"/>
        <end position="292"/>
    </location>
</feature>
<dbReference type="PANTHER" id="PTHR41710:SF2">
    <property type="entry name" value="GLYCOSYL TRANSFERASE FAMILY 39_83 DOMAIN-CONTAINING PROTEIN"/>
    <property type="match status" value="1"/>
</dbReference>
<comment type="caution">
    <text evidence="3">The sequence shown here is derived from an EMBL/GenBank/DDBJ whole genome shotgun (WGS) entry which is preliminary data.</text>
</comment>
<dbReference type="InterPro" id="IPR019962">
    <property type="entry name" value="CHP03663"/>
</dbReference>
<feature type="transmembrane region" description="Helical" evidence="1">
    <location>
        <begin position="151"/>
        <end position="167"/>
    </location>
</feature>
<feature type="transmembrane region" description="Helical" evidence="1">
    <location>
        <begin position="196"/>
        <end position="215"/>
    </location>
</feature>
<name>A0A8J8C8J1_9EURY</name>
<proteinExistence type="predicted"/>
<dbReference type="RefSeq" id="WP_162319182.1">
    <property type="nucleotide sequence ID" value="NZ_JAHQXF010000002.1"/>
</dbReference>
<dbReference type="Proteomes" id="UP000766550">
    <property type="component" value="Unassembled WGS sequence"/>
</dbReference>
<dbReference type="EMBL" id="JAHQXF010000002">
    <property type="protein sequence ID" value="MBV0924625.1"/>
    <property type="molecule type" value="Genomic_DNA"/>
</dbReference>
<dbReference type="Pfam" id="PF13231">
    <property type="entry name" value="PMT_2"/>
    <property type="match status" value="1"/>
</dbReference>
<gene>
    <name evidence="3" type="ORF">KTS45_10490</name>
</gene>
<feature type="transmembrane region" description="Helical" evidence="1">
    <location>
        <begin position="454"/>
        <end position="474"/>
    </location>
</feature>
<dbReference type="AlphaFoldDB" id="A0A8J8C8J1"/>
<dbReference type="NCBIfam" id="TIGR03663">
    <property type="entry name" value="flippase activity-associated protein Agl23"/>
    <property type="match status" value="1"/>
</dbReference>
<evidence type="ECO:0000313" key="4">
    <source>
        <dbReference type="Proteomes" id="UP000766550"/>
    </source>
</evidence>
<dbReference type="OrthoDB" id="313515at2157"/>
<keyword evidence="1" id="KW-0472">Membrane</keyword>
<sequence length="645" mass="70905">MASSSGVLSPLQDVRRRVGAWTRDDDHATLKLVTGITLLGLALRLAFLGQRVAHFDEGRVAYWAWHYGESGSFAYRYIIHGPFIQHVDSWVFALVGTSDFAMRLPVAVVGGLLPLSALLFRRHLRRSETVAMALLLAINPLLLYYSRFMRSDVLVAAFMFVAFGLFVRFYDTRLPRYLYAASAFMALGFASKENALVYVVTWLGASGLLLAKVIVLPNGYRDAILFSTDTPSSGEIRARVVGGAKDRIDAGRGAIRSFRTRHDSAAKVVGAYAGHLVLAVLLFGFVSLFFYAPRGAGVPGIEHPPVPASEGTVGFWEGITNPALFGDLLQVTVDRVADQWGEWLQPASEKTSDSYVSHFGVYLKALGFGSAALALLAGVGYALDRLGYTAPRHLVPFLFYAGFVSIFGYPLGTDIGAPWLAVHTAVPFALPAAVGLAAIFRWGLDALSSDDAEGVGITAIAFFLVILFVTNAAVTQVYTNATTDGNPLVQYAQPEQSLREELTEMHRISQTHDSGPDVVVYHGESGDDYDGGNAYVKQSRDDWNESWWNTQPTCIKWYNMLPMPWYFASSDAQVACENGATALGTRIQQNQPPIVITQEFDSTVPRDRLRAAGYENETYSMRTSGYKNVFTVWTHEEYVRNETAR</sequence>
<evidence type="ECO:0000256" key="1">
    <source>
        <dbReference type="SAM" id="Phobius"/>
    </source>
</evidence>
<accession>A0A8J8C8J1</accession>
<organism evidence="3 4">
    <name type="scientific">Haloarcula limicola</name>
    <dbReference type="NCBI Taxonomy" id="1429915"/>
    <lineage>
        <taxon>Archaea</taxon>
        <taxon>Methanobacteriati</taxon>
        <taxon>Methanobacteriota</taxon>
        <taxon>Stenosarchaea group</taxon>
        <taxon>Halobacteria</taxon>
        <taxon>Halobacteriales</taxon>
        <taxon>Haloarculaceae</taxon>
        <taxon>Haloarcula</taxon>
    </lineage>
</organism>
<feature type="transmembrane region" description="Helical" evidence="1">
    <location>
        <begin position="418"/>
        <end position="442"/>
    </location>
</feature>
<protein>
    <submittedName>
        <fullName evidence="3">TIGR03663 family protein</fullName>
    </submittedName>
</protein>
<feature type="domain" description="Glycosyltransferase RgtA/B/C/D-like" evidence="2">
    <location>
        <begin position="80"/>
        <end position="208"/>
    </location>
</feature>
<dbReference type="InterPro" id="IPR038731">
    <property type="entry name" value="RgtA/B/C-like"/>
</dbReference>